<keyword evidence="1" id="KW-0805">Transcription regulation</keyword>
<reference evidence="5" key="1">
    <citation type="journal article" date="2023" name="Front. Microbiol.">
        <title>Genomic-based phylogenetic and metabolic analyses of the genus Natronomonas, and description of Natronomonas aquatica sp. nov.</title>
        <authorList>
            <person name="Garcia-Roldan A."/>
            <person name="Duran-Viseras A."/>
            <person name="de la Haba R.R."/>
            <person name="Corral P."/>
            <person name="Sanchez-Porro C."/>
            <person name="Ventosa A."/>
        </authorList>
    </citation>
    <scope>NUCLEOTIDE SEQUENCE</scope>
    <source>
        <strain evidence="5">F2-12</strain>
    </source>
</reference>
<dbReference type="InterPro" id="IPR007050">
    <property type="entry name" value="HTH_bacterioopsin"/>
</dbReference>
<keyword evidence="2" id="KW-0804">Transcription</keyword>
<accession>A0A9R1CS98</accession>
<organism evidence="5 6">
    <name type="scientific">Natronomonas aquatica</name>
    <dbReference type="NCBI Taxonomy" id="2841590"/>
    <lineage>
        <taxon>Archaea</taxon>
        <taxon>Methanobacteriati</taxon>
        <taxon>Methanobacteriota</taxon>
        <taxon>Stenosarchaea group</taxon>
        <taxon>Halobacteria</taxon>
        <taxon>Halobacteriales</taxon>
        <taxon>Natronomonadaceae</taxon>
        <taxon>Natronomonas</taxon>
    </lineage>
</organism>
<keyword evidence="6" id="KW-1185">Reference proteome</keyword>
<evidence type="ECO:0000259" key="3">
    <source>
        <dbReference type="Pfam" id="PF04967"/>
    </source>
</evidence>
<gene>
    <name evidence="5" type="ORF">KM295_13065</name>
</gene>
<dbReference type="Pfam" id="PF24281">
    <property type="entry name" value="HVO_2928_N"/>
    <property type="match status" value="1"/>
</dbReference>
<dbReference type="Proteomes" id="UP001139494">
    <property type="component" value="Unassembled WGS sequence"/>
</dbReference>
<feature type="domain" description="HVO-2928 N-terminal" evidence="4">
    <location>
        <begin position="1"/>
        <end position="153"/>
    </location>
</feature>
<evidence type="ECO:0000313" key="6">
    <source>
        <dbReference type="Proteomes" id="UP001139494"/>
    </source>
</evidence>
<sequence length="240" mass="26425">MDVFDEYPDLSSNGIAGVAGNDELWRIERISGPTEGLDTAETCLERRPGAAETVTATPCEVRARVNVIKNSGAHRDVYTHFESVQGGDSVHTLATKHLGDDVVFEVQRTRLTQRWRIACPTDEAFGLFYDAFQGALHADISFRFSHVGQAQGWQANLFSGIDMPAEQRVALVNAVEHGYYESPREISLEELSTDLGWPRSTLSYRLRRAEARLAEAFAERVGSGDAGRPISSGRDTEHGG</sequence>
<dbReference type="EMBL" id="JAHLKM010000024">
    <property type="protein sequence ID" value="MCQ4334388.1"/>
    <property type="molecule type" value="Genomic_DNA"/>
</dbReference>
<proteinExistence type="predicted"/>
<evidence type="ECO:0000313" key="5">
    <source>
        <dbReference type="EMBL" id="MCQ4334388.1"/>
    </source>
</evidence>
<feature type="domain" description="HTH bat-type" evidence="3">
    <location>
        <begin position="166"/>
        <end position="214"/>
    </location>
</feature>
<protein>
    <submittedName>
        <fullName evidence="5">Helix-turn-helix domain-containing protein</fullName>
    </submittedName>
</protein>
<dbReference type="Pfam" id="PF04967">
    <property type="entry name" value="HTH_10"/>
    <property type="match status" value="1"/>
</dbReference>
<evidence type="ECO:0000256" key="1">
    <source>
        <dbReference type="ARBA" id="ARBA00023015"/>
    </source>
</evidence>
<evidence type="ECO:0000259" key="4">
    <source>
        <dbReference type="Pfam" id="PF24281"/>
    </source>
</evidence>
<dbReference type="AlphaFoldDB" id="A0A9R1CS98"/>
<evidence type="ECO:0000256" key="2">
    <source>
        <dbReference type="ARBA" id="ARBA00023163"/>
    </source>
</evidence>
<dbReference type="InterPro" id="IPR056529">
    <property type="entry name" value="HVO_2928_N"/>
</dbReference>
<name>A0A9R1CS98_9EURY</name>
<comment type="caution">
    <text evidence="5">The sequence shown here is derived from an EMBL/GenBank/DDBJ whole genome shotgun (WGS) entry which is preliminary data.</text>
</comment>